<feature type="transmembrane region" description="Helical" evidence="1">
    <location>
        <begin position="259"/>
        <end position="282"/>
    </location>
</feature>
<evidence type="ECO:0000256" key="1">
    <source>
        <dbReference type="SAM" id="Phobius"/>
    </source>
</evidence>
<name>A0A495J5N9_9SPHI</name>
<reference evidence="2 3" key="1">
    <citation type="submission" date="2018-10" db="EMBL/GenBank/DDBJ databases">
        <title>Genomic Encyclopedia of Archaeal and Bacterial Type Strains, Phase II (KMG-II): from individual species to whole genera.</title>
        <authorList>
            <person name="Goeker M."/>
        </authorList>
    </citation>
    <scope>NUCLEOTIDE SEQUENCE [LARGE SCALE GENOMIC DNA]</scope>
    <source>
        <strain evidence="2 3">DSM 18602</strain>
    </source>
</reference>
<dbReference type="Proteomes" id="UP000268007">
    <property type="component" value="Unassembled WGS sequence"/>
</dbReference>
<keyword evidence="3" id="KW-1185">Reference proteome</keyword>
<accession>A0A495J5N9</accession>
<comment type="caution">
    <text evidence="2">The sequence shown here is derived from an EMBL/GenBank/DDBJ whole genome shotgun (WGS) entry which is preliminary data.</text>
</comment>
<gene>
    <name evidence="2" type="ORF">BDD43_4157</name>
</gene>
<dbReference type="OrthoDB" id="4547866at2"/>
<protein>
    <submittedName>
        <fullName evidence="2">Uncharacterized protein</fullName>
    </submittedName>
</protein>
<dbReference type="RefSeq" id="WP_121199385.1">
    <property type="nucleotide sequence ID" value="NZ_RBKU01000001.1"/>
</dbReference>
<organism evidence="2 3">
    <name type="scientific">Mucilaginibacter gracilis</name>
    <dbReference type="NCBI Taxonomy" id="423350"/>
    <lineage>
        <taxon>Bacteria</taxon>
        <taxon>Pseudomonadati</taxon>
        <taxon>Bacteroidota</taxon>
        <taxon>Sphingobacteriia</taxon>
        <taxon>Sphingobacteriales</taxon>
        <taxon>Sphingobacteriaceae</taxon>
        <taxon>Mucilaginibacter</taxon>
    </lineage>
</organism>
<dbReference type="SUPFAM" id="SSF52218">
    <property type="entry name" value="Flavoproteins"/>
    <property type="match status" value="1"/>
</dbReference>
<dbReference type="AlphaFoldDB" id="A0A495J5N9"/>
<evidence type="ECO:0000313" key="2">
    <source>
        <dbReference type="EMBL" id="RKR83942.1"/>
    </source>
</evidence>
<evidence type="ECO:0000313" key="3">
    <source>
        <dbReference type="Proteomes" id="UP000268007"/>
    </source>
</evidence>
<keyword evidence="1" id="KW-0472">Membrane</keyword>
<keyword evidence="1" id="KW-0812">Transmembrane</keyword>
<dbReference type="InterPro" id="IPR029039">
    <property type="entry name" value="Flavoprotein-like_sf"/>
</dbReference>
<proteinExistence type="predicted"/>
<sequence length="299" mass="34184">MSKKVLAICYTQSGQLRDILDNFTGPLEEAGIDVEKVNVNLKNNYAFPWTTDRFFSVMPDCQLDIPAELEPFTLKQTQYDLIILGYQAWFLSPSIPFNSLMNDVAFKALLKDAPVITVTGARNMWLNAFVRVKKLISAAGAKHVGNIALVDTHANPVSFVTIFHWMLKGKKDRYLNIFPPPGVPDDEIKRSKNFGESLLPHLLNNNYNGFQDELNAQKAVVLKYNLMVIETVAGKIFKVWATFISKRKNKMPWLKVFKYYLLVAFWIGAPVMLTLNAIFFRFTTPKRIMARKQYFLSLS</sequence>
<keyword evidence="1" id="KW-1133">Transmembrane helix</keyword>
<dbReference type="Gene3D" id="3.40.50.360">
    <property type="match status" value="1"/>
</dbReference>
<dbReference type="EMBL" id="RBKU01000001">
    <property type="protein sequence ID" value="RKR83942.1"/>
    <property type="molecule type" value="Genomic_DNA"/>
</dbReference>